<dbReference type="PANTHER" id="PTHR42850:SF4">
    <property type="entry name" value="ZINC-DEPENDENT ENDOPOLYPHOSPHATASE"/>
    <property type="match status" value="1"/>
</dbReference>
<dbReference type="RefSeq" id="WP_014449032.1">
    <property type="nucleotide sequence ID" value="NC_017094.1"/>
</dbReference>
<name>I0IMP2_LEPFC</name>
<dbReference type="GO" id="GO:0110154">
    <property type="term" value="P:RNA decapping"/>
    <property type="evidence" value="ECO:0007669"/>
    <property type="project" value="TreeGrafter"/>
</dbReference>
<gene>
    <name evidence="2" type="ordered locus">LFE_0831</name>
</gene>
<sequence>MATYIVGDLHGQIHILEGLLSKVSFSPGRDHLIAVGDVIDRGENTGELLRFLFAGARDGWFSSVKGNHEEVLLRHLKNPKSHLLCVDSEFGGKKTLEALSRTSERKEIINWIESWPLFLEKSGRIIVHGGLPSIQGSRMGDTELCDKRLEPITGYHACLWFRPPKLCPSYDGRTIISGHSIVPQAGSVQDGIILVDTGCYRTGKLSAIRLEDMLIFEYQGIPK</sequence>
<reference evidence="3" key="2">
    <citation type="submission" date="2012-03" db="EMBL/GenBank/DDBJ databases">
        <title>The complete genome sequence of the pioneer microbe on fresh volcanic deposit, Leptospirillum ferrooxidans strain C2-3.</title>
        <authorList>
            <person name="Fujimura R."/>
            <person name="Sato Y."/>
            <person name="Nishizawa T."/>
            <person name="Nanba K."/>
            <person name="Oshima K."/>
            <person name="Hattori M."/>
            <person name="Kamijo T."/>
            <person name="Ohta H."/>
        </authorList>
    </citation>
    <scope>NUCLEOTIDE SEQUENCE [LARGE SCALE GENOMIC DNA]</scope>
    <source>
        <strain evidence="3">C2-3</strain>
    </source>
</reference>
<dbReference type="Gene3D" id="3.60.21.10">
    <property type="match status" value="1"/>
</dbReference>
<dbReference type="GO" id="GO:0008803">
    <property type="term" value="F:bis(5'-nucleosyl)-tetraphosphatase (symmetrical) activity"/>
    <property type="evidence" value="ECO:0007669"/>
    <property type="project" value="TreeGrafter"/>
</dbReference>
<dbReference type="SUPFAM" id="SSF56300">
    <property type="entry name" value="Metallo-dependent phosphatases"/>
    <property type="match status" value="1"/>
</dbReference>
<dbReference type="GO" id="GO:0005737">
    <property type="term" value="C:cytoplasm"/>
    <property type="evidence" value="ECO:0007669"/>
    <property type="project" value="TreeGrafter"/>
</dbReference>
<proteinExistence type="predicted"/>
<dbReference type="KEGG" id="lfc:LFE_0831"/>
<dbReference type="PANTHER" id="PTHR42850">
    <property type="entry name" value="METALLOPHOSPHOESTERASE"/>
    <property type="match status" value="1"/>
</dbReference>
<reference evidence="2 3" key="1">
    <citation type="journal article" date="2012" name="J. Bacteriol.">
        <title>Complete Genome Sequence of Leptospirillum ferrooxidans Strain C2-3, Isolated from a Fresh Volcanic Ash Deposit on the Island of Miyake, Japan.</title>
        <authorList>
            <person name="Fujimura R."/>
            <person name="Sato Y."/>
            <person name="Nishizawa T."/>
            <person name="Oshima K."/>
            <person name="Kim S.-W."/>
            <person name="Hattori M."/>
            <person name="Kamijo T."/>
            <person name="Ohta H."/>
        </authorList>
    </citation>
    <scope>NUCLEOTIDE SEQUENCE [LARGE SCALE GENOMIC DNA]</scope>
    <source>
        <strain evidence="2 3">C2-3</strain>
    </source>
</reference>
<dbReference type="Pfam" id="PF00149">
    <property type="entry name" value="Metallophos"/>
    <property type="match status" value="1"/>
</dbReference>
<accession>I0IMP2</accession>
<dbReference type="InterPro" id="IPR050126">
    <property type="entry name" value="Ap4A_hydrolase"/>
</dbReference>
<dbReference type="EMBL" id="AP012342">
    <property type="protein sequence ID" value="BAM06541.1"/>
    <property type="molecule type" value="Genomic_DNA"/>
</dbReference>
<dbReference type="eggNOG" id="COG0639">
    <property type="taxonomic scope" value="Bacteria"/>
</dbReference>
<dbReference type="AlphaFoldDB" id="I0IMP2"/>
<evidence type="ECO:0000259" key="1">
    <source>
        <dbReference type="Pfam" id="PF00149"/>
    </source>
</evidence>
<dbReference type="STRING" id="1162668.LFE_0831"/>
<dbReference type="Proteomes" id="UP000007382">
    <property type="component" value="Chromosome"/>
</dbReference>
<dbReference type="InterPro" id="IPR004843">
    <property type="entry name" value="Calcineurin-like_PHP"/>
</dbReference>
<feature type="domain" description="Calcineurin-like phosphoesterase" evidence="1">
    <location>
        <begin position="3"/>
        <end position="181"/>
    </location>
</feature>
<evidence type="ECO:0000313" key="2">
    <source>
        <dbReference type="EMBL" id="BAM06541.1"/>
    </source>
</evidence>
<dbReference type="OrthoDB" id="9779903at2"/>
<evidence type="ECO:0000313" key="3">
    <source>
        <dbReference type="Proteomes" id="UP000007382"/>
    </source>
</evidence>
<dbReference type="InterPro" id="IPR029052">
    <property type="entry name" value="Metallo-depent_PP-like"/>
</dbReference>
<protein>
    <submittedName>
        <fullName evidence="2">Putative metallophosphoesterase</fullName>
    </submittedName>
</protein>
<dbReference type="GO" id="GO:0016791">
    <property type="term" value="F:phosphatase activity"/>
    <property type="evidence" value="ECO:0007669"/>
    <property type="project" value="TreeGrafter"/>
</dbReference>
<dbReference type="HOGENOM" id="CLU_023125_1_0_0"/>
<keyword evidence="3" id="KW-1185">Reference proteome</keyword>
<organism evidence="2 3">
    <name type="scientific">Leptospirillum ferrooxidans (strain C2-3)</name>
    <dbReference type="NCBI Taxonomy" id="1162668"/>
    <lineage>
        <taxon>Bacteria</taxon>
        <taxon>Pseudomonadati</taxon>
        <taxon>Nitrospirota</taxon>
        <taxon>Nitrospiria</taxon>
        <taxon>Nitrospirales</taxon>
        <taxon>Nitrospiraceae</taxon>
        <taxon>Leptospirillum</taxon>
    </lineage>
</organism>
<dbReference type="PATRIC" id="fig|1162668.3.peg.973"/>